<evidence type="ECO:0000313" key="2">
    <source>
        <dbReference type="Proteomes" id="UP000621386"/>
    </source>
</evidence>
<dbReference type="EMBL" id="JAERRH010000002">
    <property type="protein sequence ID" value="MBL1104036.1"/>
    <property type="molecule type" value="Genomic_DNA"/>
</dbReference>
<accession>A0ABS1NWH2</accession>
<reference evidence="1 2" key="1">
    <citation type="submission" date="2021-01" db="EMBL/GenBank/DDBJ databases">
        <title>WGS of actinomycetes isolated from Thailand.</title>
        <authorList>
            <person name="Thawai C."/>
        </authorList>
    </citation>
    <scope>NUCLEOTIDE SEQUENCE [LARGE SCALE GENOMIC DNA]</scope>
    <source>
        <strain evidence="1 2">CH5-8</strain>
    </source>
</reference>
<dbReference type="Proteomes" id="UP000621386">
    <property type="component" value="Unassembled WGS sequence"/>
</dbReference>
<keyword evidence="2" id="KW-1185">Reference proteome</keyword>
<name>A0ABS1NWH2_9ACTN</name>
<gene>
    <name evidence="1" type="ORF">JK361_05340</name>
</gene>
<evidence type="ECO:0000313" key="1">
    <source>
        <dbReference type="EMBL" id="MBL1104036.1"/>
    </source>
</evidence>
<evidence type="ECO:0008006" key="3">
    <source>
        <dbReference type="Google" id="ProtNLM"/>
    </source>
</evidence>
<organism evidence="1 2">
    <name type="scientific">Streptomyces musisoli</name>
    <dbReference type="NCBI Taxonomy" id="2802280"/>
    <lineage>
        <taxon>Bacteria</taxon>
        <taxon>Bacillati</taxon>
        <taxon>Actinomycetota</taxon>
        <taxon>Actinomycetes</taxon>
        <taxon>Kitasatosporales</taxon>
        <taxon>Streptomycetaceae</taxon>
        <taxon>Streptomyces</taxon>
    </lineage>
</organism>
<protein>
    <recommendedName>
        <fullName evidence="3">NADPH-dependent FMN reductase-like domain-containing protein</fullName>
    </recommendedName>
</protein>
<comment type="caution">
    <text evidence="1">The sequence shown here is derived from an EMBL/GenBank/DDBJ whole genome shotgun (WGS) entry which is preliminary data.</text>
</comment>
<sequence length="69" mass="7331">MRLGYPARRKALVINCTPKRSPDASGAEAPAQFVTERLDERGVSVVVVRGVDLVIEPGVVGEAVREGDA</sequence>
<dbReference type="RefSeq" id="WP_201814488.1">
    <property type="nucleotide sequence ID" value="NZ_JAERRH010000002.1"/>
</dbReference>
<proteinExistence type="predicted"/>